<name>R4YPP1_OLEAN</name>
<reference evidence="2 3" key="1">
    <citation type="journal article" date="2013" name="Nat. Commun.">
        <title>Genome sequence and functional genomic analysis of the oil-degrading bacterium Oleispira antarctica.</title>
        <authorList>
            <person name="Kube M."/>
            <person name="Chernikova T.N."/>
            <person name="Al-Ramahi Y."/>
            <person name="Beloqui A."/>
            <person name="Lopez-Cortez N."/>
            <person name="Guazzaroni M.E."/>
            <person name="Heipieper H.J."/>
            <person name="Klages S."/>
            <person name="Kotsyurbenko O.R."/>
            <person name="Langer I."/>
            <person name="Nechitaylo T.Y."/>
            <person name="Lunsdorf H."/>
            <person name="Fernandez M."/>
            <person name="Juarez S."/>
            <person name="Ciordia S."/>
            <person name="Singer A."/>
            <person name="Kagan O."/>
            <person name="Egorova O."/>
            <person name="Petit P.A."/>
            <person name="Stogios P."/>
            <person name="Kim Y."/>
            <person name="Tchigvintsev A."/>
            <person name="Flick R."/>
            <person name="Denaro R."/>
            <person name="Genovese M."/>
            <person name="Albar J.P."/>
            <person name="Reva O.N."/>
            <person name="Martinez-Gomariz M."/>
            <person name="Tran H."/>
            <person name="Ferrer M."/>
            <person name="Savchenko A."/>
            <person name="Yakunin A.F."/>
            <person name="Yakimov M.M."/>
            <person name="Golyshina O.V."/>
            <person name="Reinhardt R."/>
            <person name="Golyshin P.N."/>
        </authorList>
    </citation>
    <scope>NUCLEOTIDE SEQUENCE [LARGE SCALE GENOMIC DNA]</scope>
</reference>
<feature type="region of interest" description="Disordered" evidence="1">
    <location>
        <begin position="46"/>
        <end position="67"/>
    </location>
</feature>
<accession>R4YPP1</accession>
<dbReference type="AlphaFoldDB" id="R4YPP1"/>
<sequence>MVNDKPSFIKNKIEELRLLRCPWRCIGLFVVGASFRREAKYEPTGRAKRRIHGVPRNEQPNATREKAGNYGVFQDTKSASIFFTYTCVYTGTYFRTRYLFLNSFEIHSSFLKPP</sequence>
<organism evidence="2 3">
    <name type="scientific">Oleispira antarctica RB-8</name>
    <dbReference type="NCBI Taxonomy" id="698738"/>
    <lineage>
        <taxon>Bacteria</taxon>
        <taxon>Pseudomonadati</taxon>
        <taxon>Pseudomonadota</taxon>
        <taxon>Gammaproteobacteria</taxon>
        <taxon>Oceanospirillales</taxon>
        <taxon>Oceanospirillaceae</taxon>
        <taxon>Oleispira</taxon>
    </lineage>
</organism>
<dbReference type="Proteomes" id="UP000032749">
    <property type="component" value="Chromosome"/>
</dbReference>
<proteinExistence type="predicted"/>
<dbReference type="EMBL" id="FO203512">
    <property type="protein sequence ID" value="CCK75223.1"/>
    <property type="molecule type" value="Genomic_DNA"/>
</dbReference>
<gene>
    <name evidence="2" type="ORF">OLEAN_C10470</name>
</gene>
<dbReference type="HOGENOM" id="CLU_2118568_0_0_6"/>
<evidence type="ECO:0000313" key="2">
    <source>
        <dbReference type="EMBL" id="CCK75223.1"/>
    </source>
</evidence>
<keyword evidence="3" id="KW-1185">Reference proteome</keyword>
<protein>
    <submittedName>
        <fullName evidence="2">Uncharacterized protein</fullName>
    </submittedName>
</protein>
<dbReference type="KEGG" id="oai:OLEAN_C10470"/>
<evidence type="ECO:0000256" key="1">
    <source>
        <dbReference type="SAM" id="MobiDB-lite"/>
    </source>
</evidence>
<evidence type="ECO:0000313" key="3">
    <source>
        <dbReference type="Proteomes" id="UP000032749"/>
    </source>
</evidence>